<comment type="caution">
    <text evidence="2">The sequence shown here is derived from an EMBL/GenBank/DDBJ whole genome shotgun (WGS) entry which is preliminary data.</text>
</comment>
<dbReference type="PROSITE" id="PS50127">
    <property type="entry name" value="UBC_2"/>
    <property type="match status" value="1"/>
</dbReference>
<sequence length="194" mass="22022">YIVLLNFVSKLNRQEKEETLAASFTNSQGSKMAVKRLVKDLMQLNSSKTKSGIDASPSGNDLFIWNVKFTDIPTETKLGKDLQEYAKKYEEEAVICLQMLFPPDYPFSPPFIRILKPRFQFLTGHVTLGGSICMQMLTKSGWQPCNDIESILVQVRAEILSDPKASLADHETNISYSLEDAKIAFQRMTKKYGW</sequence>
<dbReference type="SUPFAM" id="SSF54495">
    <property type="entry name" value="UBC-like"/>
    <property type="match status" value="1"/>
</dbReference>
<organism evidence="2 3">
    <name type="scientific">Elysia chlorotica</name>
    <name type="common">Eastern emerald elysia</name>
    <name type="synonym">Sea slug</name>
    <dbReference type="NCBI Taxonomy" id="188477"/>
    <lineage>
        <taxon>Eukaryota</taxon>
        <taxon>Metazoa</taxon>
        <taxon>Spiralia</taxon>
        <taxon>Lophotrochozoa</taxon>
        <taxon>Mollusca</taxon>
        <taxon>Gastropoda</taxon>
        <taxon>Heterobranchia</taxon>
        <taxon>Euthyneura</taxon>
        <taxon>Panpulmonata</taxon>
        <taxon>Sacoglossa</taxon>
        <taxon>Placobranchoidea</taxon>
        <taxon>Plakobranchidae</taxon>
        <taxon>Elysia</taxon>
    </lineage>
</organism>
<dbReference type="OrthoDB" id="109543at2759"/>
<dbReference type="InterPro" id="IPR000608">
    <property type="entry name" value="UBC"/>
</dbReference>
<dbReference type="Proteomes" id="UP000271974">
    <property type="component" value="Unassembled WGS sequence"/>
</dbReference>
<dbReference type="InterPro" id="IPR050113">
    <property type="entry name" value="Ub_conjugating_enzyme"/>
</dbReference>
<protein>
    <recommendedName>
        <fullName evidence="1">UBC core domain-containing protein</fullName>
    </recommendedName>
</protein>
<dbReference type="EMBL" id="RQTK01000297">
    <property type="protein sequence ID" value="RUS82216.1"/>
    <property type="molecule type" value="Genomic_DNA"/>
</dbReference>
<dbReference type="AlphaFoldDB" id="A0A3S1A403"/>
<dbReference type="Pfam" id="PF00179">
    <property type="entry name" value="UQ_con"/>
    <property type="match status" value="1"/>
</dbReference>
<evidence type="ECO:0000313" key="2">
    <source>
        <dbReference type="EMBL" id="RUS82216.1"/>
    </source>
</evidence>
<name>A0A3S1A403_ELYCH</name>
<dbReference type="SMART" id="SM00212">
    <property type="entry name" value="UBCc"/>
    <property type="match status" value="1"/>
</dbReference>
<gene>
    <name evidence="2" type="ORF">EGW08_010030</name>
</gene>
<feature type="non-terminal residue" evidence="2">
    <location>
        <position position="1"/>
    </location>
</feature>
<dbReference type="InterPro" id="IPR016135">
    <property type="entry name" value="UBQ-conjugating_enzyme/RWD"/>
</dbReference>
<dbReference type="Gene3D" id="3.10.110.10">
    <property type="entry name" value="Ubiquitin Conjugating Enzyme"/>
    <property type="match status" value="1"/>
</dbReference>
<dbReference type="STRING" id="188477.A0A3S1A403"/>
<evidence type="ECO:0000259" key="1">
    <source>
        <dbReference type="PROSITE" id="PS50127"/>
    </source>
</evidence>
<feature type="domain" description="UBC core" evidence="1">
    <location>
        <begin position="32"/>
        <end position="194"/>
    </location>
</feature>
<dbReference type="CDD" id="cd23802">
    <property type="entry name" value="UBCc_UBE2Q"/>
    <property type="match status" value="1"/>
</dbReference>
<keyword evidence="3" id="KW-1185">Reference proteome</keyword>
<evidence type="ECO:0000313" key="3">
    <source>
        <dbReference type="Proteomes" id="UP000271974"/>
    </source>
</evidence>
<reference evidence="2 3" key="1">
    <citation type="submission" date="2019-01" db="EMBL/GenBank/DDBJ databases">
        <title>A draft genome assembly of the solar-powered sea slug Elysia chlorotica.</title>
        <authorList>
            <person name="Cai H."/>
            <person name="Li Q."/>
            <person name="Fang X."/>
            <person name="Li J."/>
            <person name="Curtis N.E."/>
            <person name="Altenburger A."/>
            <person name="Shibata T."/>
            <person name="Feng M."/>
            <person name="Maeda T."/>
            <person name="Schwartz J.A."/>
            <person name="Shigenobu S."/>
            <person name="Lundholm N."/>
            <person name="Nishiyama T."/>
            <person name="Yang H."/>
            <person name="Hasebe M."/>
            <person name="Li S."/>
            <person name="Pierce S.K."/>
            <person name="Wang J."/>
        </authorList>
    </citation>
    <scope>NUCLEOTIDE SEQUENCE [LARGE SCALE GENOMIC DNA]</scope>
    <source>
        <strain evidence="2">EC2010</strain>
        <tissue evidence="2">Whole organism of an adult</tissue>
    </source>
</reference>
<proteinExistence type="predicted"/>
<accession>A0A3S1A403</accession>
<dbReference type="PANTHER" id="PTHR24067">
    <property type="entry name" value="UBIQUITIN-CONJUGATING ENZYME E2"/>
    <property type="match status" value="1"/>
</dbReference>